<sequence>MRYPATRLAFEFKDDRPTVEAQTQLVAGLRAGYTPMARRVASSKVGVAISIQMLVRHAVVTQSQRPKHSDMQCIAVSLTRRILDVQLTSQVHVGNLVPGLVTPPKCISSRNPGQICRLRNQAYDELKSSDAEVVGAYEKLLSANLVDLPLDKKRAELVFEGLRSQLERHIIQLYQKLLLYQMKSVCRYHRNLAAAFFRDVARLDDWASQLDDIKVAEGAVRNDSEQYDSQQMRDRLQVVTATAELQYRELQGITSAIQDQTRRQEATQHNQEDKECLNDLFQTDPRHDKTRTQDTRGGLLRDSYS</sequence>
<name>A0AA37GBZ1_9PEZI</name>
<evidence type="ECO:0000313" key="3">
    <source>
        <dbReference type="EMBL" id="GJC77850.1"/>
    </source>
</evidence>
<dbReference type="AlphaFoldDB" id="A0AA37GBZ1"/>
<feature type="compositionally biased region" description="Basic and acidic residues" evidence="1">
    <location>
        <begin position="284"/>
        <end position="294"/>
    </location>
</feature>
<reference evidence="3 4" key="1">
    <citation type="submission" date="2021-07" db="EMBL/GenBank/DDBJ databases">
        <title>Genome data of Colletotrichum spaethianum.</title>
        <authorList>
            <person name="Utami Y.D."/>
            <person name="Hiruma K."/>
        </authorList>
    </citation>
    <scope>NUCLEOTIDE SEQUENCE [LARGE SCALE GENOMIC DNA]</scope>
    <source>
        <strain evidence="3 4">MAFF 242679</strain>
    </source>
</reference>
<comment type="caution">
    <text evidence="3">The sequence shown here is derived from an EMBL/GenBank/DDBJ whole genome shotgun (WGS) entry which is preliminary data.</text>
</comment>
<accession>A0AA37GBZ1</accession>
<feature type="region of interest" description="Disordered" evidence="1">
    <location>
        <begin position="265"/>
        <end position="305"/>
    </location>
</feature>
<dbReference type="Proteomes" id="UP001055172">
    <property type="component" value="Unassembled WGS sequence"/>
</dbReference>
<evidence type="ECO:0000313" key="4">
    <source>
        <dbReference type="Proteomes" id="UP001055172"/>
    </source>
</evidence>
<dbReference type="InterPro" id="IPR031359">
    <property type="entry name" value="NACHT_N"/>
</dbReference>
<feature type="domain" description="NWD NACHT-NTPase N-terminal" evidence="2">
    <location>
        <begin position="144"/>
        <end position="223"/>
    </location>
</feature>
<evidence type="ECO:0000256" key="1">
    <source>
        <dbReference type="SAM" id="MobiDB-lite"/>
    </source>
</evidence>
<evidence type="ECO:0000259" key="2">
    <source>
        <dbReference type="Pfam" id="PF17100"/>
    </source>
</evidence>
<dbReference type="EMBL" id="BPPX01000001">
    <property type="protein sequence ID" value="GJC77850.1"/>
    <property type="molecule type" value="Genomic_DNA"/>
</dbReference>
<protein>
    <recommendedName>
        <fullName evidence="2">NWD NACHT-NTPase N-terminal domain-containing protein</fullName>
    </recommendedName>
</protein>
<gene>
    <name evidence="3" type="ORF">ColLi_00688</name>
</gene>
<keyword evidence="4" id="KW-1185">Reference proteome</keyword>
<proteinExistence type="predicted"/>
<organism evidence="3 4">
    <name type="scientific">Colletotrichum liriopes</name>
    <dbReference type="NCBI Taxonomy" id="708192"/>
    <lineage>
        <taxon>Eukaryota</taxon>
        <taxon>Fungi</taxon>
        <taxon>Dikarya</taxon>
        <taxon>Ascomycota</taxon>
        <taxon>Pezizomycotina</taxon>
        <taxon>Sordariomycetes</taxon>
        <taxon>Hypocreomycetidae</taxon>
        <taxon>Glomerellales</taxon>
        <taxon>Glomerellaceae</taxon>
        <taxon>Colletotrichum</taxon>
        <taxon>Colletotrichum spaethianum species complex</taxon>
    </lineage>
</organism>
<feature type="compositionally biased region" description="Basic and acidic residues" evidence="1">
    <location>
        <begin position="265"/>
        <end position="277"/>
    </location>
</feature>
<dbReference type="Pfam" id="PF17100">
    <property type="entry name" value="NACHT_N"/>
    <property type="match status" value="1"/>
</dbReference>